<dbReference type="InterPro" id="IPR000067">
    <property type="entry name" value="FlgMring_FliF"/>
</dbReference>
<keyword evidence="5 11" id="KW-0812">Transmembrane</keyword>
<dbReference type="GO" id="GO:0071973">
    <property type="term" value="P:bacterial-type flagellum-dependent cell motility"/>
    <property type="evidence" value="ECO:0007669"/>
    <property type="project" value="InterPro"/>
</dbReference>
<feature type="compositionally biased region" description="Basic and acidic residues" evidence="10">
    <location>
        <begin position="254"/>
        <end position="268"/>
    </location>
</feature>
<evidence type="ECO:0000256" key="1">
    <source>
        <dbReference type="ARBA" id="ARBA00004117"/>
    </source>
</evidence>
<dbReference type="InterPro" id="IPR013556">
    <property type="entry name" value="Flag_M-ring_C"/>
</dbReference>
<feature type="compositionally biased region" description="Polar residues" evidence="10">
    <location>
        <begin position="161"/>
        <end position="171"/>
    </location>
</feature>
<evidence type="ECO:0000256" key="3">
    <source>
        <dbReference type="ARBA" id="ARBA00007971"/>
    </source>
</evidence>
<feature type="transmembrane region" description="Helical" evidence="11">
    <location>
        <begin position="17"/>
        <end position="37"/>
    </location>
</feature>
<dbReference type="InterPro" id="IPR045851">
    <property type="entry name" value="AMP-bd_C_sf"/>
</dbReference>
<evidence type="ECO:0000256" key="6">
    <source>
        <dbReference type="ARBA" id="ARBA00022989"/>
    </source>
</evidence>
<comment type="function">
    <text evidence="9">The M ring may be actively involved in energy transduction.</text>
</comment>
<dbReference type="Proteomes" id="UP000248975">
    <property type="component" value="Unassembled WGS sequence"/>
</dbReference>
<keyword evidence="14" id="KW-0969">Cilium</keyword>
<dbReference type="GO" id="GO:0005886">
    <property type="term" value="C:plasma membrane"/>
    <property type="evidence" value="ECO:0007669"/>
    <property type="project" value="UniProtKB-SubCell"/>
</dbReference>
<evidence type="ECO:0000256" key="9">
    <source>
        <dbReference type="PIRNR" id="PIRNR004862"/>
    </source>
</evidence>
<dbReference type="PANTHER" id="PTHR30046:SF0">
    <property type="entry name" value="FLAGELLAR M-RING PROTEIN"/>
    <property type="match status" value="1"/>
</dbReference>
<evidence type="ECO:0000259" key="13">
    <source>
        <dbReference type="Pfam" id="PF08345"/>
    </source>
</evidence>
<dbReference type="GO" id="GO:0009431">
    <property type="term" value="C:bacterial-type flagellum basal body, MS ring"/>
    <property type="evidence" value="ECO:0007669"/>
    <property type="project" value="InterPro"/>
</dbReference>
<evidence type="ECO:0000256" key="7">
    <source>
        <dbReference type="ARBA" id="ARBA00023136"/>
    </source>
</evidence>
<comment type="subcellular location">
    <subcellularLocation>
        <location evidence="1 9">Bacterial flagellum basal body</location>
    </subcellularLocation>
    <subcellularLocation>
        <location evidence="2">Cell membrane</location>
        <topology evidence="2">Multi-pass membrane protein</topology>
    </subcellularLocation>
</comment>
<feature type="region of interest" description="Disordered" evidence="10">
    <location>
        <begin position="254"/>
        <end position="320"/>
    </location>
</feature>
<comment type="caution">
    <text evidence="14">The sequence shown here is derived from an EMBL/GenBank/DDBJ whole genome shotgun (WGS) entry which is preliminary data.</text>
</comment>
<dbReference type="InterPro" id="IPR006182">
    <property type="entry name" value="FliF_N_dom"/>
</dbReference>
<accession>A0A2W5S867</accession>
<feature type="region of interest" description="Disordered" evidence="10">
    <location>
        <begin position="148"/>
        <end position="171"/>
    </location>
</feature>
<evidence type="ECO:0000256" key="8">
    <source>
        <dbReference type="ARBA" id="ARBA00023143"/>
    </source>
</evidence>
<evidence type="ECO:0000256" key="10">
    <source>
        <dbReference type="SAM" id="MobiDB-lite"/>
    </source>
</evidence>
<dbReference type="NCBIfam" id="TIGR00206">
    <property type="entry name" value="fliF"/>
    <property type="match status" value="1"/>
</dbReference>
<keyword evidence="8 9" id="KW-0975">Bacterial flagellum</keyword>
<keyword evidence="14" id="KW-0282">Flagellum</keyword>
<name>A0A2W5S867_CERSP</name>
<evidence type="ECO:0000256" key="4">
    <source>
        <dbReference type="ARBA" id="ARBA00022475"/>
    </source>
</evidence>
<gene>
    <name evidence="14" type="primary">fliF</name>
    <name evidence="14" type="ORF">DI533_10590</name>
</gene>
<dbReference type="PRINTS" id="PR01009">
    <property type="entry name" value="FLGMRINGFLIF"/>
</dbReference>
<feature type="transmembrane region" description="Helical" evidence="11">
    <location>
        <begin position="415"/>
        <end position="436"/>
    </location>
</feature>
<dbReference type="Pfam" id="PF01514">
    <property type="entry name" value="YscJ_FliF"/>
    <property type="match status" value="1"/>
</dbReference>
<keyword evidence="7 11" id="KW-0472">Membrane</keyword>
<dbReference type="InterPro" id="IPR043427">
    <property type="entry name" value="YscJ/FliF"/>
</dbReference>
<dbReference type="PIRSF" id="PIRSF004862">
    <property type="entry name" value="FliF"/>
    <property type="match status" value="1"/>
</dbReference>
<evidence type="ECO:0000313" key="14">
    <source>
        <dbReference type="EMBL" id="PZQ98049.1"/>
    </source>
</evidence>
<comment type="similarity">
    <text evidence="3 9">Belongs to the FliF family.</text>
</comment>
<dbReference type="PANTHER" id="PTHR30046">
    <property type="entry name" value="FLAGELLAR M-RING PROTEIN"/>
    <property type="match status" value="1"/>
</dbReference>
<feature type="domain" description="Flagellar M-ring C-terminal" evidence="13">
    <location>
        <begin position="235"/>
        <end position="395"/>
    </location>
</feature>
<proteinExistence type="inferred from homology"/>
<dbReference type="GO" id="GO:0003774">
    <property type="term" value="F:cytoskeletal motor activity"/>
    <property type="evidence" value="ECO:0007669"/>
    <property type="project" value="InterPro"/>
</dbReference>
<organism evidence="14 15">
    <name type="scientific">Cereibacter sphaeroides</name>
    <name type="common">Rhodobacter sphaeroides</name>
    <dbReference type="NCBI Taxonomy" id="1063"/>
    <lineage>
        <taxon>Bacteria</taxon>
        <taxon>Pseudomonadati</taxon>
        <taxon>Pseudomonadota</taxon>
        <taxon>Alphaproteobacteria</taxon>
        <taxon>Rhodobacterales</taxon>
        <taxon>Paracoccaceae</taxon>
        <taxon>Cereibacter</taxon>
    </lineage>
</organism>
<protein>
    <recommendedName>
        <fullName evidence="9">Flagellar M-ring protein</fullName>
    </recommendedName>
</protein>
<evidence type="ECO:0000313" key="15">
    <source>
        <dbReference type="Proteomes" id="UP000248975"/>
    </source>
</evidence>
<dbReference type="AlphaFoldDB" id="A0A2W5S867"/>
<evidence type="ECO:0000259" key="12">
    <source>
        <dbReference type="Pfam" id="PF01514"/>
    </source>
</evidence>
<keyword evidence="6 11" id="KW-1133">Transmembrane helix</keyword>
<dbReference type="Pfam" id="PF08345">
    <property type="entry name" value="YscJ_FliF_C"/>
    <property type="match status" value="1"/>
</dbReference>
<feature type="compositionally biased region" description="Polar residues" evidence="10">
    <location>
        <begin position="281"/>
        <end position="294"/>
    </location>
</feature>
<dbReference type="EMBL" id="QFQS01000002">
    <property type="protein sequence ID" value="PZQ98049.1"/>
    <property type="molecule type" value="Genomic_DNA"/>
</dbReference>
<sequence length="531" mass="56546">MQNLLSLWSGFDLRRRIILVVATIAMFAAVLALSRFVTTPRMELLYAGLDQASAGEVIAALEQRGATYEVRGGSIYTEAAGRDELRLTLAAEGLPTAGAAGYELLDSLSGFGTTSQMFDAAYWRAKEGELARTILAMPQIKSARVHISRSDPQPFRKPDPQTASITVTSTSGSLPVERARALKHLVASAVAGMTPEDVAVIDSSGGLIEEAPPDSPGTIGGAKAIELKRNVERLLEARVGPGNAVVEVSVDVETERESITERRFDPDSRVAISTDTEEKSGNSTDPGGQVTVASNLPDGDVNADEGAKSSTSESRERVNFEVSETQREVLRTPGAIRRLSVAVLVNAVSAPAADGALAATPRPQEELDMLRDLVASAVGFDEKRGDAITLRSLAFEAPTSQGTLAAAGMMQDLPLLSLIQIAVLAIVALVIALFVLRPMLLGQRRAIADNNSFLSLPSGAGAAATGEATRVLHGEIDDRGDLPPLSVVSRDDQAIGEIPDPVTRLRRLIEQRQAESVEILRGWMEDREEKV</sequence>
<evidence type="ECO:0000256" key="11">
    <source>
        <dbReference type="SAM" id="Phobius"/>
    </source>
</evidence>
<keyword evidence="4" id="KW-1003">Cell membrane</keyword>
<feature type="domain" description="Flagellar M-ring N-terminal" evidence="12">
    <location>
        <begin position="38"/>
        <end position="209"/>
    </location>
</feature>
<evidence type="ECO:0000256" key="5">
    <source>
        <dbReference type="ARBA" id="ARBA00022692"/>
    </source>
</evidence>
<keyword evidence="14" id="KW-0966">Cell projection</keyword>
<evidence type="ECO:0000256" key="2">
    <source>
        <dbReference type="ARBA" id="ARBA00004651"/>
    </source>
</evidence>
<reference evidence="14 15" key="1">
    <citation type="submission" date="2017-08" db="EMBL/GenBank/DDBJ databases">
        <title>Infants hospitalized years apart are colonized by the same room-sourced microbial strains.</title>
        <authorList>
            <person name="Brooks B."/>
            <person name="Olm M.R."/>
            <person name="Firek B.A."/>
            <person name="Baker R."/>
            <person name="Thomas B.C."/>
            <person name="Morowitz M.J."/>
            <person name="Banfield J.F."/>
        </authorList>
    </citation>
    <scope>NUCLEOTIDE SEQUENCE [LARGE SCALE GENOMIC DNA]</scope>
    <source>
        <strain evidence="14">S2_003_000_R2_11</strain>
    </source>
</reference>
<dbReference type="Gene3D" id="3.30.300.30">
    <property type="match status" value="1"/>
</dbReference>